<feature type="compositionally biased region" description="Low complexity" evidence="1">
    <location>
        <begin position="483"/>
        <end position="492"/>
    </location>
</feature>
<feature type="compositionally biased region" description="Basic and acidic residues" evidence="1">
    <location>
        <begin position="432"/>
        <end position="442"/>
    </location>
</feature>
<evidence type="ECO:0000313" key="3">
    <source>
        <dbReference type="Proteomes" id="UP001365128"/>
    </source>
</evidence>
<feature type="region of interest" description="Disordered" evidence="1">
    <location>
        <begin position="184"/>
        <end position="452"/>
    </location>
</feature>
<feature type="region of interest" description="Disordered" evidence="1">
    <location>
        <begin position="94"/>
        <end position="153"/>
    </location>
</feature>
<reference evidence="2 3" key="1">
    <citation type="submission" date="2024-04" db="EMBL/GenBank/DDBJ databases">
        <title>Phyllosticta paracitricarpa is synonymous to the EU quarantine fungus P. citricarpa based on phylogenomic analyses.</title>
        <authorList>
            <consortium name="Lawrence Berkeley National Laboratory"/>
            <person name="Van Ingen-Buijs V.A."/>
            <person name="Van Westerhoven A.C."/>
            <person name="Haridas S."/>
            <person name="Skiadas P."/>
            <person name="Martin F."/>
            <person name="Groenewald J.Z."/>
            <person name="Crous P.W."/>
            <person name="Seidl M.F."/>
        </authorList>
    </citation>
    <scope>NUCLEOTIDE SEQUENCE [LARGE SCALE GENOMIC DNA]</scope>
    <source>
        <strain evidence="2 3">CBS 122670</strain>
    </source>
</reference>
<feature type="region of interest" description="Disordered" evidence="1">
    <location>
        <begin position="683"/>
        <end position="711"/>
    </location>
</feature>
<gene>
    <name evidence="2" type="ORF">IWX46DRAFT_656403</name>
</gene>
<sequence>MSLSGFNLLRNKLILISPKDCPPKIYEEVAKKYPNGIAEKWFEADLADISKNEAELAFTAKKLPAKKVKVRPASEFQFVRVTRSSRAKFGLTVDDLDASGGAGPSNLDGTSDSLERPKDAPAEGLGRPGSVSPSRSSPTGNPDPGPSISAENSGLLCCKGYSPLLPAGISTGVTIRSNSSAEKISNITLGEPAVPINQQPTKRRDSLSPKGHNQNGLKIRLKLSSSDESLRHSYNNNGKDDKTKTNKTKKRSSGTSPSEGSNDGLKKISFYSSSSESPELAADDKHRNLTGTRRKRRVSLCSDGVNARGVKRVKFSDSSSSPEFDEDDEDTNSGAQATAMRMRPVRLSPNAHIVSHLSLRQKTKSPSVVVVEESKRTASPDLIDLTGSEDDVTPDQPTEATQGVQPKEEEPEEHPGQPIKREREPVTPPDKAITEKEPKSDESTSSTLTEIDDDEMARLEKSHAEYIQSTSTGSDPSPPSRHSAAATTTKTKTANKSKNNKTNEAIKSPTAISTFPRFLVLDAKTWDITGYHAASRARARCQEHPIAVRVATGGNKHKKRTVMRARRNNQLAVGAPIDVGHGGMQLYVHDAAHNSVAAALMNAGVAAFAKKWDRKLAREVVFGREMRWVGEWAREKGLAAAAGDGCDGDGEEVKKGGGFVNSGPSPLWYQIKRKVEELRRIEGYAKKKEEEKDEEKGSEGGEMARAERVSE</sequence>
<feature type="compositionally biased region" description="Low complexity" evidence="1">
    <location>
        <begin position="128"/>
        <end position="138"/>
    </location>
</feature>
<evidence type="ECO:0000313" key="2">
    <source>
        <dbReference type="EMBL" id="KAK7547152.1"/>
    </source>
</evidence>
<accession>A0ABR1MIB4</accession>
<proteinExistence type="predicted"/>
<protein>
    <submittedName>
        <fullName evidence="2">Uncharacterized protein</fullName>
    </submittedName>
</protein>
<evidence type="ECO:0000256" key="1">
    <source>
        <dbReference type="SAM" id="MobiDB-lite"/>
    </source>
</evidence>
<dbReference type="Proteomes" id="UP001365128">
    <property type="component" value="Unassembled WGS sequence"/>
</dbReference>
<name>A0ABR1MIB4_9PEZI</name>
<feature type="region of interest" description="Disordered" evidence="1">
    <location>
        <begin position="466"/>
        <end position="505"/>
    </location>
</feature>
<comment type="caution">
    <text evidence="2">The sequence shown here is derived from an EMBL/GenBank/DDBJ whole genome shotgun (WGS) entry which is preliminary data.</text>
</comment>
<organism evidence="2 3">
    <name type="scientific">Phyllosticta citricarpa</name>
    <dbReference type="NCBI Taxonomy" id="55181"/>
    <lineage>
        <taxon>Eukaryota</taxon>
        <taxon>Fungi</taxon>
        <taxon>Dikarya</taxon>
        <taxon>Ascomycota</taxon>
        <taxon>Pezizomycotina</taxon>
        <taxon>Dothideomycetes</taxon>
        <taxon>Dothideomycetes incertae sedis</taxon>
        <taxon>Botryosphaeriales</taxon>
        <taxon>Phyllostictaceae</taxon>
        <taxon>Phyllosticta</taxon>
    </lineage>
</organism>
<dbReference type="EMBL" id="JBBPDW010000013">
    <property type="protein sequence ID" value="KAK7547152.1"/>
    <property type="molecule type" value="Genomic_DNA"/>
</dbReference>
<feature type="compositionally biased region" description="Polar residues" evidence="1">
    <location>
        <begin position="395"/>
        <end position="404"/>
    </location>
</feature>
<feature type="compositionally biased region" description="Basic and acidic residues" evidence="1">
    <location>
        <begin position="413"/>
        <end position="425"/>
    </location>
</feature>
<keyword evidence="3" id="KW-1185">Reference proteome</keyword>